<proteinExistence type="predicted"/>
<feature type="transmembrane region" description="Helical" evidence="1">
    <location>
        <begin position="249"/>
        <end position="273"/>
    </location>
</feature>
<dbReference type="RefSeq" id="WP_162659067.1">
    <property type="nucleotide sequence ID" value="NZ_LR593887.1"/>
</dbReference>
<evidence type="ECO:0000313" key="2">
    <source>
        <dbReference type="EMBL" id="VIP03923.1"/>
    </source>
</evidence>
<accession>A0A6C2YS21</accession>
<keyword evidence="1" id="KW-1133">Transmembrane helix</keyword>
<gene>
    <name evidence="2" type="ORF">GMBLW1_00370</name>
</gene>
<name>A0A6C2YS21_9BACT</name>
<dbReference type="Pfam" id="PF12576">
    <property type="entry name" value="DUF3754"/>
    <property type="match status" value="1"/>
</dbReference>
<evidence type="ECO:0008006" key="4">
    <source>
        <dbReference type="Google" id="ProtNLM"/>
    </source>
</evidence>
<dbReference type="AlphaFoldDB" id="A0A6C2YS21"/>
<dbReference type="Proteomes" id="UP000464378">
    <property type="component" value="Chromosome"/>
</dbReference>
<dbReference type="InterPro" id="IPR022227">
    <property type="entry name" value="DUF3754"/>
</dbReference>
<dbReference type="InParanoid" id="A0A6C2YS21"/>
<dbReference type="PANTHER" id="PTHR33645">
    <property type="entry name" value="AMINOPEPTIDASE (DUF3754)"/>
    <property type="match status" value="1"/>
</dbReference>
<keyword evidence="1" id="KW-0812">Transmembrane</keyword>
<reference evidence="2" key="1">
    <citation type="submission" date="2019-04" db="EMBL/GenBank/DDBJ databases">
        <authorList>
            <consortium name="Science for Life Laboratories"/>
        </authorList>
    </citation>
    <scope>NUCLEOTIDE SEQUENCE</scope>
    <source>
        <strain evidence="2">MBLW1</strain>
    </source>
</reference>
<sequence length="405" mass="47404">MADFDDREHFIPLRSTDLVQLLVDEKNPLGGPTLSEGEQHQFRQFSRLVGAHFHQHFHQQMVDLKDAYTEFDPDRDTRSLKPLNDADRATAQADMLKLIDGLLQKANYTRLNREEIQEVMDGASDWGIDMEVDWSVFDELEVYYRGDMREKRIKRSLMTLFRKREREVKVFRRMVVILKQNDHPRLGPTADTRNIFLKLFKDIPQVDLEMVLPGTRMKMPKLERGKLIASLISTVAMMIWKIFTTVTAVAITVGTLFSLTFLMPLAVVVGYGYKQYSSYQVTKQTYQFRLTQTLYFQTLDNNAGVLFRLLDEAEEQECREAILAYFYLWRYAGSQGWSLEALDDYIELELEKRLNLRIDFEISDAMEKLERIGLVEKVYDRYRAIPLDEAVSRLQQVGTEQFQTV</sequence>
<dbReference type="KEGG" id="tim:GMBLW1_00370"/>
<protein>
    <recommendedName>
        <fullName evidence="4">DUF3754 domain-containing protein</fullName>
    </recommendedName>
</protein>
<keyword evidence="1" id="KW-0472">Membrane</keyword>
<keyword evidence="3" id="KW-1185">Reference proteome</keyword>
<dbReference type="EMBL" id="LR593887">
    <property type="protein sequence ID" value="VTS05213.1"/>
    <property type="molecule type" value="Genomic_DNA"/>
</dbReference>
<feature type="transmembrane region" description="Helical" evidence="1">
    <location>
        <begin position="225"/>
        <end position="243"/>
    </location>
</feature>
<evidence type="ECO:0000313" key="3">
    <source>
        <dbReference type="Proteomes" id="UP000464378"/>
    </source>
</evidence>
<dbReference type="PANTHER" id="PTHR33645:SF11">
    <property type="entry name" value="AMINOPEPTIDASE (DUF3754)"/>
    <property type="match status" value="1"/>
</dbReference>
<organism evidence="2">
    <name type="scientific">Tuwongella immobilis</name>
    <dbReference type="NCBI Taxonomy" id="692036"/>
    <lineage>
        <taxon>Bacteria</taxon>
        <taxon>Pseudomonadati</taxon>
        <taxon>Planctomycetota</taxon>
        <taxon>Planctomycetia</taxon>
        <taxon>Gemmatales</taxon>
        <taxon>Gemmataceae</taxon>
        <taxon>Tuwongella</taxon>
    </lineage>
</organism>
<evidence type="ECO:0000256" key="1">
    <source>
        <dbReference type="SAM" id="Phobius"/>
    </source>
</evidence>
<dbReference type="EMBL" id="LR586016">
    <property type="protein sequence ID" value="VIP03923.1"/>
    <property type="molecule type" value="Genomic_DNA"/>
</dbReference>